<dbReference type="InterPro" id="IPR023465">
    <property type="entry name" value="Riboflavin_kinase_dom_sf"/>
</dbReference>
<dbReference type="STRING" id="880526.GCA_000427365_00299"/>
<dbReference type="SMART" id="SM00904">
    <property type="entry name" value="Flavokinase"/>
    <property type="match status" value="1"/>
</dbReference>
<dbReference type="GO" id="GO:0005524">
    <property type="term" value="F:ATP binding"/>
    <property type="evidence" value="ECO:0007669"/>
    <property type="project" value="UniProtKB-KW"/>
</dbReference>
<keyword evidence="6" id="KW-0067">ATP-binding</keyword>
<keyword evidence="5" id="KW-0547">Nucleotide-binding</keyword>
<dbReference type="GO" id="GO:0008531">
    <property type="term" value="F:riboflavin kinase activity"/>
    <property type="evidence" value="ECO:0007669"/>
    <property type="project" value="UniProtKB-EC"/>
</dbReference>
<evidence type="ECO:0000256" key="6">
    <source>
        <dbReference type="ARBA" id="ARBA00022840"/>
    </source>
</evidence>
<sequence length="135" mass="15316">MQKTITIQGRVVPGRRLGRTLGFPTANVHLAADECRGRRMAGVWLARIVLEQTGGRYWALVNVGTRPTVEDAGRCKAEAWLLDFDGDLYGQRIAIELLEFLRPEKKFASVDELREAMERDRRNALNIIENDGYTL</sequence>
<dbReference type="Gene3D" id="2.40.30.30">
    <property type="entry name" value="Riboflavin kinase-like"/>
    <property type="match status" value="1"/>
</dbReference>
<dbReference type="OrthoDB" id="9803667at2"/>
<evidence type="ECO:0000256" key="5">
    <source>
        <dbReference type="ARBA" id="ARBA00022741"/>
    </source>
</evidence>
<dbReference type="Proteomes" id="UP000255233">
    <property type="component" value="Unassembled WGS sequence"/>
</dbReference>
<reference evidence="9 10" key="1">
    <citation type="submission" date="2018-06" db="EMBL/GenBank/DDBJ databases">
        <authorList>
            <consortium name="Pathogen Informatics"/>
            <person name="Doyle S."/>
        </authorList>
    </citation>
    <scope>NUCLEOTIDE SEQUENCE [LARGE SCALE GENOMIC DNA]</scope>
    <source>
        <strain evidence="9 10">NCTC11190</strain>
    </source>
</reference>
<evidence type="ECO:0000256" key="3">
    <source>
        <dbReference type="ARBA" id="ARBA00022643"/>
    </source>
</evidence>
<dbReference type="PANTHER" id="PTHR22749">
    <property type="entry name" value="RIBOFLAVIN KINASE/FMN ADENYLYLTRANSFERASE"/>
    <property type="match status" value="1"/>
</dbReference>
<evidence type="ECO:0000256" key="1">
    <source>
        <dbReference type="ARBA" id="ARBA00012105"/>
    </source>
</evidence>
<gene>
    <name evidence="9" type="primary">ribF_1</name>
    <name evidence="9" type="ORF">NCTC11190_01148</name>
</gene>
<evidence type="ECO:0000256" key="4">
    <source>
        <dbReference type="ARBA" id="ARBA00022679"/>
    </source>
</evidence>
<comment type="catalytic activity">
    <reaction evidence="7">
        <text>riboflavin + ATP = FMN + ADP + H(+)</text>
        <dbReference type="Rhea" id="RHEA:14357"/>
        <dbReference type="ChEBI" id="CHEBI:15378"/>
        <dbReference type="ChEBI" id="CHEBI:30616"/>
        <dbReference type="ChEBI" id="CHEBI:57986"/>
        <dbReference type="ChEBI" id="CHEBI:58210"/>
        <dbReference type="ChEBI" id="CHEBI:456216"/>
        <dbReference type="EC" id="2.7.1.26"/>
    </reaction>
</comment>
<keyword evidence="3" id="KW-0288">FMN</keyword>
<evidence type="ECO:0000313" key="9">
    <source>
        <dbReference type="EMBL" id="SUE33934.1"/>
    </source>
</evidence>
<evidence type="ECO:0000259" key="8">
    <source>
        <dbReference type="SMART" id="SM00904"/>
    </source>
</evidence>
<dbReference type="InterPro" id="IPR023468">
    <property type="entry name" value="Riboflavin_kinase"/>
</dbReference>
<evidence type="ECO:0000256" key="7">
    <source>
        <dbReference type="ARBA" id="ARBA00047880"/>
    </source>
</evidence>
<feature type="domain" description="Riboflavin kinase" evidence="8">
    <location>
        <begin position="6"/>
        <end position="129"/>
    </location>
</feature>
<dbReference type="Pfam" id="PF01687">
    <property type="entry name" value="Flavokinase"/>
    <property type="match status" value="1"/>
</dbReference>
<keyword evidence="2" id="KW-0285">Flavoprotein</keyword>
<protein>
    <recommendedName>
        <fullName evidence="1">riboflavin kinase</fullName>
        <ecNumber evidence="1">2.7.1.26</ecNumber>
    </recommendedName>
</protein>
<dbReference type="InterPro" id="IPR015865">
    <property type="entry name" value="Riboflavin_kinase_bac/euk"/>
</dbReference>
<name>A0A379MQD6_9BACT</name>
<evidence type="ECO:0000256" key="2">
    <source>
        <dbReference type="ARBA" id="ARBA00022630"/>
    </source>
</evidence>
<dbReference type="GO" id="GO:0009231">
    <property type="term" value="P:riboflavin biosynthetic process"/>
    <property type="evidence" value="ECO:0007669"/>
    <property type="project" value="InterPro"/>
</dbReference>
<keyword evidence="10" id="KW-1185">Reference proteome</keyword>
<dbReference type="AlphaFoldDB" id="A0A379MQD6"/>
<organism evidence="9 10">
    <name type="scientific">Rikenella microfusus</name>
    <dbReference type="NCBI Taxonomy" id="28139"/>
    <lineage>
        <taxon>Bacteria</taxon>
        <taxon>Pseudomonadati</taxon>
        <taxon>Bacteroidota</taxon>
        <taxon>Bacteroidia</taxon>
        <taxon>Bacteroidales</taxon>
        <taxon>Rikenellaceae</taxon>
        <taxon>Rikenella</taxon>
    </lineage>
</organism>
<keyword evidence="4" id="KW-0808">Transferase</keyword>
<evidence type="ECO:0000313" key="10">
    <source>
        <dbReference type="Proteomes" id="UP000255233"/>
    </source>
</evidence>
<dbReference type="EMBL" id="UGVL01000001">
    <property type="protein sequence ID" value="SUE33934.1"/>
    <property type="molecule type" value="Genomic_DNA"/>
</dbReference>
<dbReference type="SUPFAM" id="SSF82114">
    <property type="entry name" value="Riboflavin kinase-like"/>
    <property type="match status" value="1"/>
</dbReference>
<proteinExistence type="predicted"/>
<dbReference type="GO" id="GO:0009398">
    <property type="term" value="P:FMN biosynthetic process"/>
    <property type="evidence" value="ECO:0007669"/>
    <property type="project" value="TreeGrafter"/>
</dbReference>
<dbReference type="PANTHER" id="PTHR22749:SF6">
    <property type="entry name" value="RIBOFLAVIN KINASE"/>
    <property type="match status" value="1"/>
</dbReference>
<dbReference type="EC" id="2.7.1.26" evidence="1"/>
<accession>A0A379MQD6</accession>
<dbReference type="RefSeq" id="WP_027290197.1">
    <property type="nucleotide sequence ID" value="NZ_DBEWVC010000006.1"/>
</dbReference>